<feature type="compositionally biased region" description="Low complexity" evidence="6">
    <location>
        <begin position="62"/>
        <end position="73"/>
    </location>
</feature>
<dbReference type="Proteomes" id="UP000887458">
    <property type="component" value="Unassembled WGS sequence"/>
</dbReference>
<dbReference type="CDD" id="cd09437">
    <property type="entry name" value="LIM3_LPP"/>
    <property type="match status" value="1"/>
</dbReference>
<proteinExistence type="predicted"/>
<dbReference type="SUPFAM" id="SSF57716">
    <property type="entry name" value="Glucocorticoid receptor-like (DNA-binding domain)"/>
    <property type="match status" value="3"/>
</dbReference>
<reference evidence="8 9" key="2">
    <citation type="journal article" date="2022" name="Mol. Biol. Evol.">
        <title>Comparative Genomics Reveals Insights into the Divergent Evolution of Astigmatic Mites and Household Pest Adaptations.</title>
        <authorList>
            <person name="Xiong Q."/>
            <person name="Wan A.T."/>
            <person name="Liu X."/>
            <person name="Fung C.S."/>
            <person name="Xiao X."/>
            <person name="Malainual N."/>
            <person name="Hou J."/>
            <person name="Wang L."/>
            <person name="Wang M."/>
            <person name="Yang K.Y."/>
            <person name="Cui Y."/>
            <person name="Leung E.L."/>
            <person name="Nong W."/>
            <person name="Shin S.K."/>
            <person name="Au S.W."/>
            <person name="Jeong K.Y."/>
            <person name="Chew F.T."/>
            <person name="Hui J.H."/>
            <person name="Leung T.F."/>
            <person name="Tungtrongchitr A."/>
            <person name="Zhong N."/>
            <person name="Liu Z."/>
            <person name="Tsui S.K."/>
        </authorList>
    </citation>
    <scope>NUCLEOTIDE SEQUENCE [LARGE SCALE GENOMIC DNA]</scope>
    <source>
        <strain evidence="8">Derp</strain>
    </source>
</reference>
<name>A0ABQ8IVR5_DERPT</name>
<feature type="compositionally biased region" description="Polar residues" evidence="6">
    <location>
        <begin position="281"/>
        <end position="295"/>
    </location>
</feature>
<evidence type="ECO:0000313" key="8">
    <source>
        <dbReference type="EMBL" id="KAH9414388.1"/>
    </source>
</evidence>
<keyword evidence="3 5" id="KW-0862">Zinc</keyword>
<evidence type="ECO:0000256" key="3">
    <source>
        <dbReference type="ARBA" id="ARBA00022833"/>
    </source>
</evidence>
<dbReference type="SMART" id="SM00132">
    <property type="entry name" value="LIM"/>
    <property type="match status" value="3"/>
</dbReference>
<keyword evidence="4 5" id="KW-0440">LIM domain</keyword>
<dbReference type="EMBL" id="NJHN03000111">
    <property type="protein sequence ID" value="KAH9414388.1"/>
    <property type="molecule type" value="Genomic_DNA"/>
</dbReference>
<organism evidence="8 9">
    <name type="scientific">Dermatophagoides pteronyssinus</name>
    <name type="common">European house dust mite</name>
    <dbReference type="NCBI Taxonomy" id="6956"/>
    <lineage>
        <taxon>Eukaryota</taxon>
        <taxon>Metazoa</taxon>
        <taxon>Ecdysozoa</taxon>
        <taxon>Arthropoda</taxon>
        <taxon>Chelicerata</taxon>
        <taxon>Arachnida</taxon>
        <taxon>Acari</taxon>
        <taxon>Acariformes</taxon>
        <taxon>Sarcoptiformes</taxon>
        <taxon>Astigmata</taxon>
        <taxon>Psoroptidia</taxon>
        <taxon>Analgoidea</taxon>
        <taxon>Pyroglyphidae</taxon>
        <taxon>Dermatophagoidinae</taxon>
        <taxon>Dermatophagoides</taxon>
    </lineage>
</organism>
<feature type="region of interest" description="Disordered" evidence="6">
    <location>
        <begin position="49"/>
        <end position="73"/>
    </location>
</feature>
<dbReference type="PANTHER" id="PTHR24207:SF2">
    <property type="entry name" value="ZYX102 PROTEIN"/>
    <property type="match status" value="1"/>
</dbReference>
<evidence type="ECO:0000256" key="1">
    <source>
        <dbReference type="ARBA" id="ARBA00022723"/>
    </source>
</evidence>
<dbReference type="InterPro" id="IPR001781">
    <property type="entry name" value="Znf_LIM"/>
</dbReference>
<dbReference type="PANTHER" id="PTHR24207">
    <property type="entry name" value="ZYX102 PROTEIN"/>
    <property type="match status" value="1"/>
</dbReference>
<dbReference type="CDD" id="cd09354">
    <property type="entry name" value="LIM2_LPP"/>
    <property type="match status" value="1"/>
</dbReference>
<reference evidence="8 9" key="1">
    <citation type="journal article" date="2018" name="J. Allergy Clin. Immunol.">
        <title>High-quality assembly of Dermatophagoides pteronyssinus genome and transcriptome reveals a wide range of novel allergens.</title>
        <authorList>
            <person name="Liu X.Y."/>
            <person name="Yang K.Y."/>
            <person name="Wang M.Q."/>
            <person name="Kwok J.S."/>
            <person name="Zeng X."/>
            <person name="Yang Z."/>
            <person name="Xiao X.J."/>
            <person name="Lau C.P."/>
            <person name="Li Y."/>
            <person name="Huang Z.M."/>
            <person name="Ba J.G."/>
            <person name="Yim A.K."/>
            <person name="Ouyang C.Y."/>
            <person name="Ngai S.M."/>
            <person name="Chan T.F."/>
            <person name="Leung E.L."/>
            <person name="Liu L."/>
            <person name="Liu Z.G."/>
            <person name="Tsui S.K."/>
        </authorList>
    </citation>
    <scope>NUCLEOTIDE SEQUENCE [LARGE SCALE GENOMIC DNA]</scope>
    <source>
        <strain evidence="8">Derp</strain>
    </source>
</reference>
<feature type="region of interest" description="Disordered" evidence="6">
    <location>
        <begin position="281"/>
        <end position="301"/>
    </location>
</feature>
<dbReference type="PROSITE" id="PS00478">
    <property type="entry name" value="LIM_DOMAIN_1"/>
    <property type="match status" value="1"/>
</dbReference>
<keyword evidence="9" id="KW-1185">Reference proteome</keyword>
<accession>A0ABQ8IVR5</accession>
<keyword evidence="1 5" id="KW-0479">Metal-binding</keyword>
<sequence>MSYYTIPNKIQNSNNNNPNSQQQPQQRTNPNILPSSNIYNNLLIHNSDLDNLSLPPPPPPSFHYYHQQQQQKPLKIPLNHQESNIRHISQQQSKTNKFDSRNNFPLPPPPPPLALSSDIENSATYANLIDTFSGVNIDNVDHKNLNHYHHSNQLVVKSIENQKQQQSKNQPPLYGNIDDYRMVKNPTNNNNSIHGSKSKVQNIYDSIFEPVIDHSSLANNNQHYRDQQQQQQNHHQSPFLNQSNQIFVKNYNSKNSINNNNKNISSLKNQSLTNIKNYYHPTRSNQTTTISSSPINNNNNNNRPKQIVVKGNQEKQVDHLTDLLVKSMENSGEIDFYESCRLVDKDDDLFFSSSSTNALIISFIVILSRDVKRSARRSNDGRGNNDIMRTHLVLSFTTYIWIEGEYNKAIIPAVFYILRIEDSDLPDYVLGMCNKCGEKVVGEGSGCTAMEMVYHTQCFTCHGCNSELRGKSFYSMDNNPHCEQCYMNSLEKCSVCEKPILDRILRATGKPYHPSCFTCVVCEKCLDGIPFTVDASNQVHCIDCFHNNFAPRCSVCNKPIIPEAGKTETVRVVALERSFHVNCYKCEDCDLLLSSEVEGRGCYPLDDHILCRGCNAKRVQAITG</sequence>
<comment type="caution">
    <text evidence="8">The sequence shown here is derived from an EMBL/GenBank/DDBJ whole genome shotgun (WGS) entry which is preliminary data.</text>
</comment>
<keyword evidence="2" id="KW-0677">Repeat</keyword>
<feature type="region of interest" description="Disordered" evidence="6">
    <location>
        <begin position="1"/>
        <end position="34"/>
    </location>
</feature>
<feature type="compositionally biased region" description="Low complexity" evidence="6">
    <location>
        <begin position="11"/>
        <end position="26"/>
    </location>
</feature>
<dbReference type="PROSITE" id="PS50023">
    <property type="entry name" value="LIM_DOMAIN_2"/>
    <property type="match status" value="3"/>
</dbReference>
<evidence type="ECO:0000259" key="7">
    <source>
        <dbReference type="PROSITE" id="PS50023"/>
    </source>
</evidence>
<evidence type="ECO:0000256" key="4">
    <source>
        <dbReference type="ARBA" id="ARBA00023038"/>
    </source>
</evidence>
<evidence type="ECO:0000256" key="2">
    <source>
        <dbReference type="ARBA" id="ARBA00022737"/>
    </source>
</evidence>
<feature type="domain" description="LIM zinc-binding" evidence="7">
    <location>
        <begin position="552"/>
        <end position="621"/>
    </location>
</feature>
<feature type="region of interest" description="Disordered" evidence="6">
    <location>
        <begin position="87"/>
        <end position="117"/>
    </location>
</feature>
<dbReference type="Gene3D" id="2.10.110.10">
    <property type="entry name" value="Cysteine Rich Protein"/>
    <property type="match status" value="3"/>
</dbReference>
<gene>
    <name evidence="8" type="primary">RNF41_4</name>
    <name evidence="8" type="ORF">DERP_012038</name>
</gene>
<feature type="domain" description="LIM zinc-binding" evidence="7">
    <location>
        <begin position="431"/>
        <end position="490"/>
    </location>
</feature>
<evidence type="ECO:0000313" key="9">
    <source>
        <dbReference type="Proteomes" id="UP000887458"/>
    </source>
</evidence>
<dbReference type="Pfam" id="PF00412">
    <property type="entry name" value="LIM"/>
    <property type="match status" value="3"/>
</dbReference>
<evidence type="ECO:0000256" key="6">
    <source>
        <dbReference type="SAM" id="MobiDB-lite"/>
    </source>
</evidence>
<feature type="domain" description="LIM zinc-binding" evidence="7">
    <location>
        <begin position="491"/>
        <end position="551"/>
    </location>
</feature>
<protein>
    <submittedName>
        <fullName evidence="8">E3 ubiquitin-protein ligase NRDP1</fullName>
    </submittedName>
</protein>
<evidence type="ECO:0000256" key="5">
    <source>
        <dbReference type="PROSITE-ProRule" id="PRU00125"/>
    </source>
</evidence>